<dbReference type="SUPFAM" id="SSF56801">
    <property type="entry name" value="Acetyl-CoA synthetase-like"/>
    <property type="match status" value="1"/>
</dbReference>
<dbReference type="Gene3D" id="3.40.50.12780">
    <property type="entry name" value="N-terminal domain of ligase-like"/>
    <property type="match status" value="1"/>
</dbReference>
<dbReference type="Proteomes" id="UP001168877">
    <property type="component" value="Unassembled WGS sequence"/>
</dbReference>
<dbReference type="InterPro" id="IPR025110">
    <property type="entry name" value="AMP-bd_C"/>
</dbReference>
<organism evidence="4 5">
    <name type="scientific">Acer saccharum</name>
    <name type="common">Sugar maple</name>
    <dbReference type="NCBI Taxonomy" id="4024"/>
    <lineage>
        <taxon>Eukaryota</taxon>
        <taxon>Viridiplantae</taxon>
        <taxon>Streptophyta</taxon>
        <taxon>Embryophyta</taxon>
        <taxon>Tracheophyta</taxon>
        <taxon>Spermatophyta</taxon>
        <taxon>Magnoliopsida</taxon>
        <taxon>eudicotyledons</taxon>
        <taxon>Gunneridae</taxon>
        <taxon>Pentapetalae</taxon>
        <taxon>rosids</taxon>
        <taxon>malvids</taxon>
        <taxon>Sapindales</taxon>
        <taxon>Sapindaceae</taxon>
        <taxon>Hippocastanoideae</taxon>
        <taxon>Acereae</taxon>
        <taxon>Acer</taxon>
    </lineage>
</organism>
<protein>
    <recommendedName>
        <fullName evidence="3">AMP-binding enzyme C-terminal domain-containing protein</fullName>
    </recommendedName>
</protein>
<evidence type="ECO:0000256" key="2">
    <source>
        <dbReference type="ARBA" id="ARBA00022598"/>
    </source>
</evidence>
<sequence>MPVSPSEIVALLKSDSTNKYDLSSLMFLGCGGAPLSEDVAVKFRDKFPNVELLRNNGVNAGYVGDDKATAETLDSEGWLKTGDLCYFDSQGFLFIVGRLKELIKYKAFQVPPAELEHLLLSNPEIADVAVIPYPDEDVGQIPMAFVVRKHES</sequence>
<dbReference type="EMBL" id="JAUESC010000004">
    <property type="protein sequence ID" value="KAK0597119.1"/>
    <property type="molecule type" value="Genomic_DNA"/>
</dbReference>
<keyword evidence="2" id="KW-0436">Ligase</keyword>
<comment type="caution">
    <text evidence="4">The sequence shown here is derived from an EMBL/GenBank/DDBJ whole genome shotgun (WGS) entry which is preliminary data.</text>
</comment>
<dbReference type="InterPro" id="IPR045851">
    <property type="entry name" value="AMP-bd_C_sf"/>
</dbReference>
<accession>A0AA39SWH5</accession>
<evidence type="ECO:0000313" key="4">
    <source>
        <dbReference type="EMBL" id="KAK0597119.1"/>
    </source>
</evidence>
<dbReference type="Pfam" id="PF13193">
    <property type="entry name" value="AMP-binding_C"/>
    <property type="match status" value="1"/>
</dbReference>
<dbReference type="Gene3D" id="3.30.300.30">
    <property type="match status" value="1"/>
</dbReference>
<reference evidence="4" key="2">
    <citation type="submission" date="2023-06" db="EMBL/GenBank/DDBJ databases">
        <authorList>
            <person name="Swenson N.G."/>
            <person name="Wegrzyn J.L."/>
            <person name="Mcevoy S.L."/>
        </authorList>
    </citation>
    <scope>NUCLEOTIDE SEQUENCE</scope>
    <source>
        <strain evidence="4">NS2018</strain>
        <tissue evidence="4">Leaf</tissue>
    </source>
</reference>
<keyword evidence="5" id="KW-1185">Reference proteome</keyword>
<feature type="domain" description="AMP-binding enzyme C-terminal" evidence="3">
    <location>
        <begin position="114"/>
        <end position="149"/>
    </location>
</feature>
<comment type="similarity">
    <text evidence="1">Belongs to the ATP-dependent AMP-binding enzyme family.</text>
</comment>
<proteinExistence type="inferred from homology"/>
<gene>
    <name evidence="4" type="ORF">LWI29_021990</name>
</gene>
<dbReference type="GO" id="GO:0016405">
    <property type="term" value="F:CoA-ligase activity"/>
    <property type="evidence" value="ECO:0007669"/>
    <property type="project" value="TreeGrafter"/>
</dbReference>
<dbReference type="InterPro" id="IPR042099">
    <property type="entry name" value="ANL_N_sf"/>
</dbReference>
<evidence type="ECO:0000259" key="3">
    <source>
        <dbReference type="Pfam" id="PF13193"/>
    </source>
</evidence>
<evidence type="ECO:0000313" key="5">
    <source>
        <dbReference type="Proteomes" id="UP001168877"/>
    </source>
</evidence>
<evidence type="ECO:0000256" key="1">
    <source>
        <dbReference type="ARBA" id="ARBA00006432"/>
    </source>
</evidence>
<name>A0AA39SWH5_ACESA</name>
<dbReference type="AlphaFoldDB" id="A0AA39SWH5"/>
<dbReference type="PANTHER" id="PTHR24096:SF251">
    <property type="entry name" value="4-COUMARATE--COA LIGASE-LIKE 9"/>
    <property type="match status" value="1"/>
</dbReference>
<reference evidence="4" key="1">
    <citation type="journal article" date="2022" name="Plant J.">
        <title>Strategies of tolerance reflected in two North American maple genomes.</title>
        <authorList>
            <person name="McEvoy S.L."/>
            <person name="Sezen U.U."/>
            <person name="Trouern-Trend A."/>
            <person name="McMahon S.M."/>
            <person name="Schaberg P.G."/>
            <person name="Yang J."/>
            <person name="Wegrzyn J.L."/>
            <person name="Swenson N.G."/>
        </authorList>
    </citation>
    <scope>NUCLEOTIDE SEQUENCE</scope>
    <source>
        <strain evidence="4">NS2018</strain>
    </source>
</reference>
<dbReference type="Gene3D" id="3.40.50.980">
    <property type="match status" value="1"/>
</dbReference>
<dbReference type="PANTHER" id="PTHR24096">
    <property type="entry name" value="LONG-CHAIN-FATTY-ACID--COA LIGASE"/>
    <property type="match status" value="1"/>
</dbReference>